<evidence type="ECO:0008006" key="4">
    <source>
        <dbReference type="Google" id="ProtNLM"/>
    </source>
</evidence>
<sequence length="126" mass="13773">MDKHVRIIAILYLVLSCLGLLTAVFLHYILNLAGAFSDDQDASLVLSIVANVITVILVVSAIPGILGALGLMKFKEWARILMIIISIISLLNFPLGTILGVYTIWALTHRETLPLFSPETPEKTNS</sequence>
<organism evidence="2 3">
    <name type="scientific">Mangrovibacterium diazotrophicum</name>
    <dbReference type="NCBI Taxonomy" id="1261403"/>
    <lineage>
        <taxon>Bacteria</taxon>
        <taxon>Pseudomonadati</taxon>
        <taxon>Bacteroidota</taxon>
        <taxon>Bacteroidia</taxon>
        <taxon>Marinilabiliales</taxon>
        <taxon>Prolixibacteraceae</taxon>
        <taxon>Mangrovibacterium</taxon>
    </lineage>
</organism>
<evidence type="ECO:0000256" key="1">
    <source>
        <dbReference type="SAM" id="Phobius"/>
    </source>
</evidence>
<dbReference type="PROSITE" id="PS51257">
    <property type="entry name" value="PROKAR_LIPOPROTEIN"/>
    <property type="match status" value="1"/>
</dbReference>
<dbReference type="RefSeq" id="WP_120275303.1">
    <property type="nucleotide sequence ID" value="NZ_RAPN01000005.1"/>
</dbReference>
<keyword evidence="1" id="KW-0812">Transmembrane</keyword>
<keyword evidence="3" id="KW-1185">Reference proteome</keyword>
<accession>A0A419VVE2</accession>
<gene>
    <name evidence="2" type="ORF">BC643_4298</name>
</gene>
<dbReference type="AlphaFoldDB" id="A0A419VVE2"/>
<feature type="transmembrane region" description="Helical" evidence="1">
    <location>
        <begin position="42"/>
        <end position="69"/>
    </location>
</feature>
<feature type="transmembrane region" description="Helical" evidence="1">
    <location>
        <begin position="81"/>
        <end position="105"/>
    </location>
</feature>
<evidence type="ECO:0000313" key="3">
    <source>
        <dbReference type="Proteomes" id="UP000283387"/>
    </source>
</evidence>
<name>A0A419VVE2_9BACT</name>
<keyword evidence="1" id="KW-0472">Membrane</keyword>
<feature type="transmembrane region" description="Helical" evidence="1">
    <location>
        <begin position="7"/>
        <end position="30"/>
    </location>
</feature>
<protein>
    <recommendedName>
        <fullName evidence="4">DUF4064 domain-containing protein</fullName>
    </recommendedName>
</protein>
<evidence type="ECO:0000313" key="2">
    <source>
        <dbReference type="EMBL" id="RKD85982.1"/>
    </source>
</evidence>
<reference evidence="2 3" key="1">
    <citation type="submission" date="2018-09" db="EMBL/GenBank/DDBJ databases">
        <title>Genomic Encyclopedia of Archaeal and Bacterial Type Strains, Phase II (KMG-II): from individual species to whole genera.</title>
        <authorList>
            <person name="Goeker M."/>
        </authorList>
    </citation>
    <scope>NUCLEOTIDE SEQUENCE [LARGE SCALE GENOMIC DNA]</scope>
    <source>
        <strain evidence="2 3">DSM 27148</strain>
    </source>
</reference>
<dbReference type="EMBL" id="RAPN01000005">
    <property type="protein sequence ID" value="RKD85982.1"/>
    <property type="molecule type" value="Genomic_DNA"/>
</dbReference>
<comment type="caution">
    <text evidence="2">The sequence shown here is derived from an EMBL/GenBank/DDBJ whole genome shotgun (WGS) entry which is preliminary data.</text>
</comment>
<dbReference type="OrthoDB" id="1121776at2"/>
<dbReference type="Proteomes" id="UP000283387">
    <property type="component" value="Unassembled WGS sequence"/>
</dbReference>
<keyword evidence="1" id="KW-1133">Transmembrane helix</keyword>
<proteinExistence type="predicted"/>